<feature type="region of interest" description="Disordered" evidence="1">
    <location>
        <begin position="1"/>
        <end position="43"/>
    </location>
</feature>
<keyword evidence="2" id="KW-0812">Transmembrane</keyword>
<dbReference type="OrthoDB" id="5397682at2759"/>
<feature type="compositionally biased region" description="Pro residues" evidence="1">
    <location>
        <begin position="112"/>
        <end position="125"/>
    </location>
</feature>
<dbReference type="HOGENOM" id="CLU_018583_0_0_1"/>
<keyword evidence="4" id="KW-1185">Reference proteome</keyword>
<reference evidence="3 4" key="1">
    <citation type="journal article" date="2011" name="Nat. Biotechnol.">
        <title>Comparative genomic analysis of the thermophilic biomass-degrading fungi Myceliophthora thermophila and Thielavia terrestris.</title>
        <authorList>
            <person name="Berka R.M."/>
            <person name="Grigoriev I.V."/>
            <person name="Otillar R."/>
            <person name="Salamov A."/>
            <person name="Grimwood J."/>
            <person name="Reid I."/>
            <person name="Ishmael N."/>
            <person name="John T."/>
            <person name="Darmond C."/>
            <person name="Moisan M.-C."/>
            <person name="Henrissat B."/>
            <person name="Coutinho P.M."/>
            <person name="Lombard V."/>
            <person name="Natvig D.O."/>
            <person name="Lindquist E."/>
            <person name="Schmutz J."/>
            <person name="Lucas S."/>
            <person name="Harris P."/>
            <person name="Powlowski J."/>
            <person name="Bellemare A."/>
            <person name="Taylor D."/>
            <person name="Butler G."/>
            <person name="de Vries R.P."/>
            <person name="Allijn I.E."/>
            <person name="van den Brink J."/>
            <person name="Ushinsky S."/>
            <person name="Storms R."/>
            <person name="Powell A.J."/>
            <person name="Paulsen I.T."/>
            <person name="Elbourne L.D.H."/>
            <person name="Baker S.E."/>
            <person name="Magnuson J."/>
            <person name="LaBoissiere S."/>
            <person name="Clutterbuck A.J."/>
            <person name="Martinez D."/>
            <person name="Wogulis M."/>
            <person name="de Leon A.L."/>
            <person name="Rey M.W."/>
            <person name="Tsang A."/>
        </authorList>
    </citation>
    <scope>NUCLEOTIDE SEQUENCE [LARGE SCALE GENOMIC DNA]</scope>
    <source>
        <strain evidence="4">ATCC 38088 / NRRL 8126</strain>
    </source>
</reference>
<feature type="transmembrane region" description="Helical" evidence="2">
    <location>
        <begin position="49"/>
        <end position="66"/>
    </location>
</feature>
<feature type="compositionally biased region" description="Basic and acidic residues" evidence="1">
    <location>
        <begin position="11"/>
        <end position="20"/>
    </location>
</feature>
<sequence>MGSLFQGNQDLGKKDDDRKPTKAPSRRPQWGTAPGGPGGGSRRRTLKRLAIVLALGVFVYLFISNLPTDVPIRDRRHPVYRQPEYRAGPPHAPGPEPGPMPRLKPGRKPQRPSEPPPRPPAPAAPAPAAALHNGPLTFPKLLASLEAIYSTGGSQRSNKNVLFAAASLKSAAVLLPLACQMGEELRNYVHFALVGGSDVDLDELRAVNGVDESCQVIFHDARPDFATTSTVERLRLSSSRALHHINNYMHPQAVIIDASGNEEDYFLAGIRKQAPVSEVPLIELPEDAHSRLGWMTKLDSSSLAAWDKISIDILIHASPGTSGSIIHLLRSLSAADFSAGPTPHLTIELPPDVDGATTEFLKDFQWPPHRSRLPSQPSQLTIRRRIPRARLTEEESSVRFLESFWPTSPKYSHVMVLSPQAQLSPQFFLYTKYAVLHFLYSGPARVQDWESRLLGISLDLPSTHLDDSKPFTPPSRKGASTPFLWQAPNSNAALFTGQKWIELHALVSNWLDYQHRRTGTPPALFANKLVSKRYPSWLEHALRLARARGYWMLYPSEPTARNLAAVHRELYRAPEEYEGELPKRVAPDTELPLSRGSTPFESLPDRGRLPGFDEMPLLLWDGAITGLRDLDDAAADYAKDFRRAVGGCDALTPEELVPRPSMKDLFCLKDD</sequence>
<organism evidence="3 4">
    <name type="scientific">Thermothielavioides terrestris (strain ATCC 38088 / NRRL 8126)</name>
    <name type="common">Thielavia terrestris</name>
    <dbReference type="NCBI Taxonomy" id="578455"/>
    <lineage>
        <taxon>Eukaryota</taxon>
        <taxon>Fungi</taxon>
        <taxon>Dikarya</taxon>
        <taxon>Ascomycota</taxon>
        <taxon>Pezizomycotina</taxon>
        <taxon>Sordariomycetes</taxon>
        <taxon>Sordariomycetidae</taxon>
        <taxon>Sordariales</taxon>
        <taxon>Chaetomiaceae</taxon>
        <taxon>Thermothielavioides</taxon>
        <taxon>Thermothielavioides terrestris</taxon>
    </lineage>
</organism>
<dbReference type="EMBL" id="CP003010">
    <property type="protein sequence ID" value="AEO66831.1"/>
    <property type="molecule type" value="Genomic_DNA"/>
</dbReference>
<name>G2R3X9_THETT</name>
<keyword evidence="2" id="KW-1133">Transmembrane helix</keyword>
<dbReference type="GeneID" id="11518102"/>
<evidence type="ECO:0000256" key="2">
    <source>
        <dbReference type="SAM" id="Phobius"/>
    </source>
</evidence>
<feature type="region of interest" description="Disordered" evidence="1">
    <location>
        <begin position="581"/>
        <end position="600"/>
    </location>
</feature>
<dbReference type="PANTHER" id="PTHR33604">
    <property type="entry name" value="OSJNBA0004B13.7 PROTEIN"/>
    <property type="match status" value="1"/>
</dbReference>
<evidence type="ECO:0000313" key="4">
    <source>
        <dbReference type="Proteomes" id="UP000008181"/>
    </source>
</evidence>
<dbReference type="PANTHER" id="PTHR33604:SF3">
    <property type="entry name" value="OSJNBA0004B13.7 PROTEIN"/>
    <property type="match status" value="1"/>
</dbReference>
<evidence type="ECO:0000256" key="1">
    <source>
        <dbReference type="SAM" id="MobiDB-lite"/>
    </source>
</evidence>
<dbReference type="eggNOG" id="ENOG502QPYF">
    <property type="taxonomic scope" value="Eukaryota"/>
</dbReference>
<feature type="region of interest" description="Disordered" evidence="1">
    <location>
        <begin position="81"/>
        <end position="130"/>
    </location>
</feature>
<evidence type="ECO:0000313" key="3">
    <source>
        <dbReference type="EMBL" id="AEO66831.1"/>
    </source>
</evidence>
<accession>G2R3X9</accession>
<proteinExistence type="predicted"/>
<dbReference type="AlphaFoldDB" id="G2R3X9"/>
<protein>
    <submittedName>
        <fullName evidence="3">Uncharacterized protein</fullName>
    </submittedName>
</protein>
<dbReference type="Proteomes" id="UP000008181">
    <property type="component" value="Chromosome 2"/>
</dbReference>
<feature type="compositionally biased region" description="Pro residues" evidence="1">
    <location>
        <begin position="90"/>
        <end position="102"/>
    </location>
</feature>
<gene>
    <name evidence="3" type="ORF">THITE_2115293</name>
</gene>
<keyword evidence="2" id="KW-0472">Membrane</keyword>
<dbReference type="RefSeq" id="XP_003653167.1">
    <property type="nucleotide sequence ID" value="XM_003653119.1"/>
</dbReference>
<dbReference type="KEGG" id="ttt:THITE_2115293"/>